<dbReference type="RefSeq" id="WP_189148161.1">
    <property type="nucleotide sequence ID" value="NZ_BAABER010000020.1"/>
</dbReference>
<keyword evidence="2" id="KW-0812">Transmembrane</keyword>
<reference evidence="3" key="1">
    <citation type="journal article" date="2014" name="Int. J. Syst. Evol. Microbiol.">
        <title>Complete genome sequence of Corynebacterium casei LMG S-19264T (=DSM 44701T), isolated from a smear-ripened cheese.</title>
        <authorList>
            <consortium name="US DOE Joint Genome Institute (JGI-PGF)"/>
            <person name="Walter F."/>
            <person name="Albersmeier A."/>
            <person name="Kalinowski J."/>
            <person name="Ruckert C."/>
        </authorList>
    </citation>
    <scope>NUCLEOTIDE SEQUENCE</scope>
    <source>
        <strain evidence="3">CGMCC 4.7272</strain>
    </source>
</reference>
<feature type="compositionally biased region" description="Basic and acidic residues" evidence="1">
    <location>
        <begin position="34"/>
        <end position="57"/>
    </location>
</feature>
<keyword evidence="2" id="KW-1133">Transmembrane helix</keyword>
<dbReference type="AlphaFoldDB" id="A0A917KXB0"/>
<reference evidence="3" key="2">
    <citation type="submission" date="2020-09" db="EMBL/GenBank/DDBJ databases">
        <authorList>
            <person name="Sun Q."/>
            <person name="Zhou Y."/>
        </authorList>
    </citation>
    <scope>NUCLEOTIDE SEQUENCE</scope>
    <source>
        <strain evidence="3">CGMCC 4.7272</strain>
    </source>
</reference>
<organism evidence="3 4">
    <name type="scientific">Streptomyces lacrimifluminis</name>
    <dbReference type="NCBI Taxonomy" id="1500077"/>
    <lineage>
        <taxon>Bacteria</taxon>
        <taxon>Bacillati</taxon>
        <taxon>Actinomycetota</taxon>
        <taxon>Actinomycetes</taxon>
        <taxon>Kitasatosporales</taxon>
        <taxon>Streptomycetaceae</taxon>
        <taxon>Streptomyces</taxon>
    </lineage>
</organism>
<keyword evidence="4" id="KW-1185">Reference proteome</keyword>
<keyword evidence="2" id="KW-0472">Membrane</keyword>
<dbReference type="EMBL" id="BMMU01000009">
    <property type="protein sequence ID" value="GGJ34327.1"/>
    <property type="molecule type" value="Genomic_DNA"/>
</dbReference>
<evidence type="ECO:0000256" key="1">
    <source>
        <dbReference type="SAM" id="MobiDB-lite"/>
    </source>
</evidence>
<protein>
    <submittedName>
        <fullName evidence="3">Uncharacterized protein</fullName>
    </submittedName>
</protein>
<feature type="region of interest" description="Disordered" evidence="1">
    <location>
        <begin position="34"/>
        <end position="81"/>
    </location>
</feature>
<sequence>MDAFHTLVLVGMFLTGFGILGGCYLHDRVDQKKEAERQRQRQQQRLHDAAKEQETAMRVRKYNTMHAMRRTARRHRQEGRY</sequence>
<evidence type="ECO:0000313" key="3">
    <source>
        <dbReference type="EMBL" id="GGJ34327.1"/>
    </source>
</evidence>
<evidence type="ECO:0000256" key="2">
    <source>
        <dbReference type="SAM" id="Phobius"/>
    </source>
</evidence>
<proteinExistence type="predicted"/>
<evidence type="ECO:0000313" key="4">
    <source>
        <dbReference type="Proteomes" id="UP000625682"/>
    </source>
</evidence>
<feature type="compositionally biased region" description="Basic residues" evidence="1">
    <location>
        <begin position="58"/>
        <end position="81"/>
    </location>
</feature>
<comment type="caution">
    <text evidence="3">The sequence shown here is derived from an EMBL/GenBank/DDBJ whole genome shotgun (WGS) entry which is preliminary data.</text>
</comment>
<accession>A0A917KXB0</accession>
<dbReference type="Proteomes" id="UP000625682">
    <property type="component" value="Unassembled WGS sequence"/>
</dbReference>
<name>A0A917KXB0_9ACTN</name>
<gene>
    <name evidence="3" type="ORF">GCM10012282_33830</name>
</gene>
<feature type="transmembrane region" description="Helical" evidence="2">
    <location>
        <begin position="6"/>
        <end position="25"/>
    </location>
</feature>